<comment type="caution">
    <text evidence="2">The sequence shown here is derived from an EMBL/GenBank/DDBJ whole genome shotgun (WGS) entry which is preliminary data.</text>
</comment>
<reference evidence="2 3" key="1">
    <citation type="submission" date="2020-04" db="EMBL/GenBank/DDBJ databases">
        <title>Rhizobium bacterial biofertilizers improve the content of phenolic compounds of Lactuca sativa L. under non-saline and saline-stress conditions.</title>
        <authorList>
            <person name="Ayuso-Calles M."/>
            <person name="Garcia-Estevez I."/>
            <person name="Jimenez-Gomez A."/>
            <person name="Flores-Felix J.D."/>
            <person name="Escribano-Bailon M."/>
            <person name="Rivas R."/>
        </authorList>
    </citation>
    <scope>NUCLEOTIDE SEQUENCE [LARGE SCALE GENOMIC DNA]</scope>
    <source>
        <strain evidence="2 3">GPTR02</strain>
    </source>
</reference>
<sequence length="132" mass="15348">MALLSALEAGQVHDQKKTERSPAQPIVEHRKCEIAHPFSRIGRSRDEQKQKSCQRQTERLVHAAAEDRRGNGREQKDDYGHSHWRRTTHTSRKAIADSGNIEGERSKRRMEIQVRNLSRPDAMRTIEKKTDR</sequence>
<dbReference type="Proteomes" id="UP000530654">
    <property type="component" value="Unassembled WGS sequence"/>
</dbReference>
<evidence type="ECO:0000313" key="2">
    <source>
        <dbReference type="EMBL" id="NNH67160.1"/>
    </source>
</evidence>
<feature type="region of interest" description="Disordered" evidence="1">
    <location>
        <begin position="1"/>
        <end position="108"/>
    </location>
</feature>
<feature type="compositionally biased region" description="Basic residues" evidence="1">
    <location>
        <begin position="82"/>
        <end position="92"/>
    </location>
</feature>
<name>A0A7Y2W862_9HYPH</name>
<protein>
    <submittedName>
        <fullName evidence="2">Uncharacterized protein</fullName>
    </submittedName>
</protein>
<feature type="compositionally biased region" description="Basic and acidic residues" evidence="1">
    <location>
        <begin position="43"/>
        <end position="81"/>
    </location>
</feature>
<gene>
    <name evidence="2" type="ORF">HLI17_28475</name>
</gene>
<evidence type="ECO:0000313" key="3">
    <source>
        <dbReference type="Proteomes" id="UP000530654"/>
    </source>
</evidence>
<dbReference type="RefSeq" id="WP_170282483.1">
    <property type="nucleotide sequence ID" value="NZ_JABEQY010000034.1"/>
</dbReference>
<proteinExistence type="predicted"/>
<organism evidence="2 3">
    <name type="scientific">Rhizobium laguerreae</name>
    <dbReference type="NCBI Taxonomy" id="1076926"/>
    <lineage>
        <taxon>Bacteria</taxon>
        <taxon>Pseudomonadati</taxon>
        <taxon>Pseudomonadota</taxon>
        <taxon>Alphaproteobacteria</taxon>
        <taxon>Hyphomicrobiales</taxon>
        <taxon>Rhizobiaceae</taxon>
        <taxon>Rhizobium/Agrobacterium group</taxon>
        <taxon>Rhizobium</taxon>
    </lineage>
</organism>
<accession>A0A7Y2W862</accession>
<feature type="compositionally biased region" description="Basic and acidic residues" evidence="1">
    <location>
        <begin position="11"/>
        <end position="20"/>
    </location>
</feature>
<dbReference type="AlphaFoldDB" id="A0A7Y2W862"/>
<dbReference type="EMBL" id="JABEQY010000034">
    <property type="protein sequence ID" value="NNH67160.1"/>
    <property type="molecule type" value="Genomic_DNA"/>
</dbReference>
<evidence type="ECO:0000256" key="1">
    <source>
        <dbReference type="SAM" id="MobiDB-lite"/>
    </source>
</evidence>